<feature type="transmembrane region" description="Helical" evidence="6">
    <location>
        <begin position="184"/>
        <end position="201"/>
    </location>
</feature>
<dbReference type="RefSeq" id="WP_084381934.1">
    <property type="nucleotide sequence ID" value="NZ_LS483433.1"/>
</dbReference>
<dbReference type="Pfam" id="PF01810">
    <property type="entry name" value="LysE"/>
    <property type="match status" value="1"/>
</dbReference>
<reference evidence="8" key="1">
    <citation type="submission" date="2016-10" db="EMBL/GenBank/DDBJ databases">
        <authorList>
            <person name="Varghese N."/>
            <person name="Submissions S."/>
        </authorList>
    </citation>
    <scope>NUCLEOTIDE SEQUENCE [LARGE SCALE GENOMIC DNA]</scope>
    <source>
        <strain evidence="8">LMG 2223</strain>
    </source>
</reference>
<feature type="transmembrane region" description="Helical" evidence="6">
    <location>
        <begin position="37"/>
        <end position="64"/>
    </location>
</feature>
<evidence type="ECO:0000313" key="8">
    <source>
        <dbReference type="Proteomes" id="UP000198600"/>
    </source>
</evidence>
<dbReference type="EMBL" id="LT629802">
    <property type="protein sequence ID" value="SDV03677.1"/>
    <property type="molecule type" value="Genomic_DNA"/>
</dbReference>
<evidence type="ECO:0000256" key="1">
    <source>
        <dbReference type="ARBA" id="ARBA00004651"/>
    </source>
</evidence>
<dbReference type="GO" id="GO:0005886">
    <property type="term" value="C:plasma membrane"/>
    <property type="evidence" value="ECO:0007669"/>
    <property type="project" value="UniProtKB-SubCell"/>
</dbReference>
<sequence>MSISVIAAFWAVSLLLVLTPGADWAYAISAGVHGRRVVVPAVAGMMSAHLCATLIVAAGVGGVVASSPGALSLLTLAGAGYLAWMGINMVMKPSTPAQGESKGSPSKSRWALKGACMAGLNPKLFLFFLALLPQFTSLSAAWPVSVQIICLGLLHIIGCSAVYLAVGFGAQVVLGGRPDTAKRVSQLSGVVMILLAMALTIERLSS</sequence>
<protein>
    <submittedName>
        <fullName evidence="7">Threonine/homoserine/homoserine lactone efflux protein</fullName>
    </submittedName>
</protein>
<dbReference type="OrthoDB" id="9814990at2"/>
<dbReference type="STRING" id="46679.SAMN05216202_3526"/>
<dbReference type="AlphaFoldDB" id="A0A1H2NDY2"/>
<dbReference type="PANTHER" id="PTHR30086">
    <property type="entry name" value="ARGININE EXPORTER PROTEIN ARGO"/>
    <property type="match status" value="1"/>
</dbReference>
<proteinExistence type="predicted"/>
<keyword evidence="5 6" id="KW-0472">Membrane</keyword>
<accession>A0A1H2NDY2</accession>
<comment type="subcellular location">
    <subcellularLocation>
        <location evidence="1">Cell membrane</location>
        <topology evidence="1">Multi-pass membrane protein</topology>
    </subcellularLocation>
</comment>
<name>A0A1H2NDY2_9PSED</name>
<dbReference type="InterPro" id="IPR001123">
    <property type="entry name" value="LeuE-type"/>
</dbReference>
<keyword evidence="2" id="KW-1003">Cell membrane</keyword>
<gene>
    <name evidence="7" type="ORF">SAMN05216202_3526</name>
</gene>
<dbReference type="GO" id="GO:0015171">
    <property type="term" value="F:amino acid transmembrane transporter activity"/>
    <property type="evidence" value="ECO:0007669"/>
    <property type="project" value="TreeGrafter"/>
</dbReference>
<dbReference type="Proteomes" id="UP000198600">
    <property type="component" value="Chromosome I"/>
</dbReference>
<keyword evidence="3 6" id="KW-0812">Transmembrane</keyword>
<organism evidence="7 8">
    <name type="scientific">Pseudomonas mucidolens</name>
    <dbReference type="NCBI Taxonomy" id="46679"/>
    <lineage>
        <taxon>Bacteria</taxon>
        <taxon>Pseudomonadati</taxon>
        <taxon>Pseudomonadota</taxon>
        <taxon>Gammaproteobacteria</taxon>
        <taxon>Pseudomonadales</taxon>
        <taxon>Pseudomonadaceae</taxon>
        <taxon>Pseudomonas</taxon>
    </lineage>
</organism>
<keyword evidence="4 6" id="KW-1133">Transmembrane helix</keyword>
<feature type="transmembrane region" description="Helical" evidence="6">
    <location>
        <begin position="144"/>
        <end position="164"/>
    </location>
</feature>
<evidence type="ECO:0000313" key="7">
    <source>
        <dbReference type="EMBL" id="SDV03677.1"/>
    </source>
</evidence>
<evidence type="ECO:0000256" key="6">
    <source>
        <dbReference type="SAM" id="Phobius"/>
    </source>
</evidence>
<evidence type="ECO:0000256" key="3">
    <source>
        <dbReference type="ARBA" id="ARBA00022692"/>
    </source>
</evidence>
<feature type="transmembrane region" description="Helical" evidence="6">
    <location>
        <begin position="71"/>
        <end position="90"/>
    </location>
</feature>
<keyword evidence="8" id="KW-1185">Reference proteome</keyword>
<evidence type="ECO:0000256" key="4">
    <source>
        <dbReference type="ARBA" id="ARBA00022989"/>
    </source>
</evidence>
<dbReference type="PANTHER" id="PTHR30086:SF20">
    <property type="entry name" value="ARGININE EXPORTER PROTEIN ARGO-RELATED"/>
    <property type="match status" value="1"/>
</dbReference>
<evidence type="ECO:0000256" key="2">
    <source>
        <dbReference type="ARBA" id="ARBA00022475"/>
    </source>
</evidence>
<evidence type="ECO:0000256" key="5">
    <source>
        <dbReference type="ARBA" id="ARBA00023136"/>
    </source>
</evidence>